<dbReference type="AlphaFoldDB" id="A0A1E8EXN1"/>
<evidence type="ECO:0008006" key="4">
    <source>
        <dbReference type="Google" id="ProtNLM"/>
    </source>
</evidence>
<reference evidence="2 3" key="1">
    <citation type="submission" date="2016-06" db="EMBL/GenBank/DDBJ databases">
        <title>Genome sequence of Clostridium acetireducens DSM 10703.</title>
        <authorList>
            <person name="Poehlein A."/>
            <person name="Fluechter S."/>
            <person name="Duerre P."/>
            <person name="Daniel R."/>
        </authorList>
    </citation>
    <scope>NUCLEOTIDE SEQUENCE [LARGE SCALE GENOMIC DNA]</scope>
    <source>
        <strain evidence="2 3">DSM 10703</strain>
    </source>
</reference>
<dbReference type="RefSeq" id="WP_070110789.1">
    <property type="nucleotide sequence ID" value="NZ_LZFO01000030.1"/>
</dbReference>
<dbReference type="Proteomes" id="UP000175744">
    <property type="component" value="Unassembled WGS sequence"/>
</dbReference>
<protein>
    <recommendedName>
        <fullName evidence="4">DUF4391 domain-containing protein</fullName>
    </recommendedName>
</protein>
<dbReference type="Pfam" id="PF14335">
    <property type="entry name" value="DUF4391"/>
    <property type="match status" value="1"/>
</dbReference>
<dbReference type="EMBL" id="LZFO01000030">
    <property type="protein sequence ID" value="OFI05296.1"/>
    <property type="molecule type" value="Genomic_DNA"/>
</dbReference>
<evidence type="ECO:0000313" key="2">
    <source>
        <dbReference type="EMBL" id="OFI05296.1"/>
    </source>
</evidence>
<comment type="caution">
    <text evidence="2">The sequence shown here is derived from an EMBL/GenBank/DDBJ whole genome shotgun (WGS) entry which is preliminary data.</text>
</comment>
<proteinExistence type="predicted"/>
<evidence type="ECO:0000256" key="1">
    <source>
        <dbReference type="SAM" id="Coils"/>
    </source>
</evidence>
<name>A0A1E8EXN1_9CLOT</name>
<keyword evidence="3" id="KW-1185">Reference proteome</keyword>
<evidence type="ECO:0000313" key="3">
    <source>
        <dbReference type="Proteomes" id="UP000175744"/>
    </source>
</evidence>
<dbReference type="OrthoDB" id="9805811at2"/>
<sequence length="252" mass="30090">MIHKLYEKMNIPKDCEVGNTIFKKLFYENANMNVKDKDIFTNHIDKILWKYSFKEDNLNIKPYKTEELDYEEIAVIEVLLNDDKKYKRIAEIIQNTIPYPLILVFVKEDKILLNTANKRVNKVDISKNTVEDYIYSPWINLLNLKYNEEKFLESLNIKEFSFINIYKFYCSFVDKINIFNASNITGDFDNLKNKDIEEVNTLNTEIENLNLKVEKLRGDLKKEQHFNKRLDINIKIKNIESKRNNLIEKLKA</sequence>
<dbReference type="PATRIC" id="fig|1121290.3.peg.1813"/>
<feature type="coiled-coil region" evidence="1">
    <location>
        <begin position="192"/>
        <end position="219"/>
    </location>
</feature>
<keyword evidence="1" id="KW-0175">Coiled coil</keyword>
<dbReference type="InterPro" id="IPR025503">
    <property type="entry name" value="DUF4391"/>
</dbReference>
<gene>
    <name evidence="2" type="ORF">CLOACE_18200</name>
</gene>
<accession>A0A1E8EXN1</accession>
<organism evidence="2 3">
    <name type="scientific">Clostridium acetireducens DSM 10703</name>
    <dbReference type="NCBI Taxonomy" id="1121290"/>
    <lineage>
        <taxon>Bacteria</taxon>
        <taxon>Bacillati</taxon>
        <taxon>Bacillota</taxon>
        <taxon>Clostridia</taxon>
        <taxon>Eubacteriales</taxon>
        <taxon>Clostridiaceae</taxon>
        <taxon>Clostridium</taxon>
    </lineage>
</organism>
<dbReference type="STRING" id="1121290.CLAOCE_18200"/>